<comment type="similarity">
    <text evidence="1 2">Belongs to the OprB family.</text>
</comment>
<dbReference type="InterPro" id="IPR051465">
    <property type="entry name" value="Cell_Envelope_Struct_Comp"/>
</dbReference>
<name>A0A1Z4J956_LEPBY</name>
<dbReference type="GO" id="GO:0008643">
    <property type="term" value="P:carbohydrate transport"/>
    <property type="evidence" value="ECO:0007669"/>
    <property type="project" value="InterPro"/>
</dbReference>
<accession>A0A1Z4J956</accession>
<evidence type="ECO:0000313" key="5">
    <source>
        <dbReference type="EMBL" id="BAY53295.1"/>
    </source>
</evidence>
<feature type="signal peptide" evidence="2">
    <location>
        <begin position="1"/>
        <end position="28"/>
    </location>
</feature>
<dbReference type="Proteomes" id="UP000217895">
    <property type="component" value="Chromosome"/>
</dbReference>
<feature type="domain" description="SLH" evidence="4">
    <location>
        <begin position="76"/>
        <end position="140"/>
    </location>
</feature>
<keyword evidence="3" id="KW-0175">Coiled coil</keyword>
<proteinExistence type="inferred from homology"/>
<dbReference type="Gene3D" id="2.40.160.180">
    <property type="entry name" value="Carbohydrate-selective porin OprB"/>
    <property type="match status" value="1"/>
</dbReference>
<dbReference type="PANTHER" id="PTHR43308:SF1">
    <property type="entry name" value="OUTER MEMBRANE PROTEIN ALPHA"/>
    <property type="match status" value="1"/>
</dbReference>
<dbReference type="Pfam" id="PF00395">
    <property type="entry name" value="SLH"/>
    <property type="match status" value="1"/>
</dbReference>
<protein>
    <recommendedName>
        <fullName evidence="4">SLH domain-containing protein</fullName>
    </recommendedName>
</protein>
<keyword evidence="2" id="KW-0732">Signal</keyword>
<dbReference type="GO" id="GO:0015288">
    <property type="term" value="F:porin activity"/>
    <property type="evidence" value="ECO:0007669"/>
    <property type="project" value="InterPro"/>
</dbReference>
<reference evidence="5 6" key="1">
    <citation type="submission" date="2017-06" db="EMBL/GenBank/DDBJ databases">
        <title>Genome sequencing of cyanobaciteial culture collection at National Institute for Environmental Studies (NIES).</title>
        <authorList>
            <person name="Hirose Y."/>
            <person name="Shimura Y."/>
            <person name="Fujisawa T."/>
            <person name="Nakamura Y."/>
            <person name="Kawachi M."/>
        </authorList>
    </citation>
    <scope>NUCLEOTIDE SEQUENCE [LARGE SCALE GENOMIC DNA]</scope>
    <source>
        <strain evidence="5 6">NIES-2135</strain>
    </source>
</reference>
<evidence type="ECO:0000256" key="3">
    <source>
        <dbReference type="SAM" id="Coils"/>
    </source>
</evidence>
<dbReference type="NCBIfam" id="NF033921">
    <property type="entry name" value="por_somb"/>
    <property type="match status" value="1"/>
</dbReference>
<dbReference type="PANTHER" id="PTHR43308">
    <property type="entry name" value="OUTER MEMBRANE PROTEIN ALPHA-RELATED"/>
    <property type="match status" value="1"/>
</dbReference>
<dbReference type="InterPro" id="IPR001119">
    <property type="entry name" value="SLH_dom"/>
</dbReference>
<dbReference type="PROSITE" id="PS51272">
    <property type="entry name" value="SLH"/>
    <property type="match status" value="1"/>
</dbReference>
<dbReference type="InterPro" id="IPR038673">
    <property type="entry name" value="OprB_sf"/>
</dbReference>
<organism evidence="5 6">
    <name type="scientific">Leptolyngbya boryana NIES-2135</name>
    <dbReference type="NCBI Taxonomy" id="1973484"/>
    <lineage>
        <taxon>Bacteria</taxon>
        <taxon>Bacillati</taxon>
        <taxon>Cyanobacteriota</taxon>
        <taxon>Cyanophyceae</taxon>
        <taxon>Leptolyngbyales</taxon>
        <taxon>Leptolyngbyaceae</taxon>
        <taxon>Leptolyngbya group</taxon>
        <taxon>Leptolyngbya</taxon>
    </lineage>
</organism>
<dbReference type="EMBL" id="AP018203">
    <property type="protein sequence ID" value="BAY53295.1"/>
    <property type="molecule type" value="Genomic_DNA"/>
</dbReference>
<sequence>MLKISWNSRFSWSLFLSTGILLASTSHATKAAASEVTPLPLEQTRSNLPTPNVSQIEQSLDSTVQPINRLSNQVTSVSQLSDVRPTDWAFQALQSLVERYGCIAGYPNRTYRGNRALTRYEFAAGLNACLDRVNELIAAATADLVKKEDLATLQKLQEQFATELATLRGRVDKLEARTTTLEKQQFSTTTKLQGDAIFIAADTFGNRANNTAANDTQDDTQAFFAYRVRLSLLTSFTGKDLLFTRLAANNVPNLQTSTGTAETRLTIDRSSFPESSLYLDSLHYRFPLGNQTTVWVGTRQLQPVVFAPNLNPLIGGANGAISRFATHNPTIYRPGFDGAGVGVSHQFSPQLRFGLGYLTDDTQAPNPNAGRGIFSGNNLLYSQLTFTPSRNFDIAFSYGRKYFGSNTGFNLTGGTGSAFARNPFQQNATVSDNFGLQFLWKTSPTLQIGGWFGYTRAFQVKGAENEATILNGAISVAFPDLFKKGNLGGIIVGIPPKATSNNFRPTPTAARRVDSDTSLHLEAFYTFKVNNNVSITPGVFLITNPEQNRNNDSILVGTVRTNFSF</sequence>
<dbReference type="Pfam" id="PF04966">
    <property type="entry name" value="OprB"/>
    <property type="match status" value="1"/>
</dbReference>
<feature type="chain" id="PRO_5011019187" description="SLH domain-containing protein" evidence="2">
    <location>
        <begin position="29"/>
        <end position="565"/>
    </location>
</feature>
<dbReference type="GO" id="GO:0016020">
    <property type="term" value="C:membrane"/>
    <property type="evidence" value="ECO:0007669"/>
    <property type="project" value="InterPro"/>
</dbReference>
<evidence type="ECO:0000256" key="2">
    <source>
        <dbReference type="RuleBase" id="RU363072"/>
    </source>
</evidence>
<gene>
    <name evidence="5" type="ORF">NIES2135_00970</name>
</gene>
<evidence type="ECO:0000313" key="6">
    <source>
        <dbReference type="Proteomes" id="UP000217895"/>
    </source>
</evidence>
<evidence type="ECO:0000256" key="1">
    <source>
        <dbReference type="ARBA" id="ARBA00008769"/>
    </source>
</evidence>
<dbReference type="InterPro" id="IPR047684">
    <property type="entry name" value="Por_som-like"/>
</dbReference>
<evidence type="ECO:0000259" key="4">
    <source>
        <dbReference type="PROSITE" id="PS51272"/>
    </source>
</evidence>
<dbReference type="InterPro" id="IPR007049">
    <property type="entry name" value="Carb-sel_porin_OprB"/>
</dbReference>
<keyword evidence="6" id="KW-1185">Reference proteome</keyword>
<feature type="coiled-coil region" evidence="3">
    <location>
        <begin position="157"/>
        <end position="184"/>
    </location>
</feature>
<dbReference type="AlphaFoldDB" id="A0A1Z4J956"/>